<protein>
    <submittedName>
        <fullName evidence="1">Uncharacterized protein</fullName>
    </submittedName>
</protein>
<gene>
    <name evidence="1" type="ORF">Tci_881535</name>
</gene>
<feature type="non-terminal residue" evidence="1">
    <location>
        <position position="145"/>
    </location>
</feature>
<comment type="caution">
    <text evidence="1">The sequence shown here is derived from an EMBL/GenBank/DDBJ whole genome shotgun (WGS) entry which is preliminary data.</text>
</comment>
<sequence length="145" mass="15301">MRQLGAQQLAVHGDAVASGRHLGHEAQQLGHRHTGRIPGEVGGRAVHQLLLGEGGQARFALYRGEGVAGYQHLAFFPKEGDVARRMAGGVQPAPAGQAGHAAIFGQRLHAGAHIIRALGIYKRHISQKTTAHGGVGRRVARAARE</sequence>
<accession>A0A699TKG4</accession>
<evidence type="ECO:0000313" key="1">
    <source>
        <dbReference type="EMBL" id="GFD09566.1"/>
    </source>
</evidence>
<name>A0A699TKG4_TANCI</name>
<proteinExistence type="predicted"/>
<organism evidence="1">
    <name type="scientific">Tanacetum cinerariifolium</name>
    <name type="common">Dalmatian daisy</name>
    <name type="synonym">Chrysanthemum cinerariifolium</name>
    <dbReference type="NCBI Taxonomy" id="118510"/>
    <lineage>
        <taxon>Eukaryota</taxon>
        <taxon>Viridiplantae</taxon>
        <taxon>Streptophyta</taxon>
        <taxon>Embryophyta</taxon>
        <taxon>Tracheophyta</taxon>
        <taxon>Spermatophyta</taxon>
        <taxon>Magnoliopsida</taxon>
        <taxon>eudicotyledons</taxon>
        <taxon>Gunneridae</taxon>
        <taxon>Pentapetalae</taxon>
        <taxon>asterids</taxon>
        <taxon>campanulids</taxon>
        <taxon>Asterales</taxon>
        <taxon>Asteraceae</taxon>
        <taxon>Asteroideae</taxon>
        <taxon>Anthemideae</taxon>
        <taxon>Anthemidinae</taxon>
        <taxon>Tanacetum</taxon>
    </lineage>
</organism>
<dbReference type="AlphaFoldDB" id="A0A699TKG4"/>
<dbReference type="EMBL" id="BKCJ011246369">
    <property type="protein sequence ID" value="GFD09566.1"/>
    <property type="molecule type" value="Genomic_DNA"/>
</dbReference>
<reference evidence="1" key="1">
    <citation type="journal article" date="2019" name="Sci. Rep.">
        <title>Draft genome of Tanacetum cinerariifolium, the natural source of mosquito coil.</title>
        <authorList>
            <person name="Yamashiro T."/>
            <person name="Shiraishi A."/>
            <person name="Satake H."/>
            <person name="Nakayama K."/>
        </authorList>
    </citation>
    <scope>NUCLEOTIDE SEQUENCE</scope>
</reference>